<accession>A0A381V9W8</accession>
<keyword evidence="2" id="KW-0175">Coiled coil</keyword>
<organism evidence="3">
    <name type="scientific">marine metagenome</name>
    <dbReference type="NCBI Taxonomy" id="408172"/>
    <lineage>
        <taxon>unclassified sequences</taxon>
        <taxon>metagenomes</taxon>
        <taxon>ecological metagenomes</taxon>
    </lineage>
</organism>
<evidence type="ECO:0000256" key="2">
    <source>
        <dbReference type="SAM" id="Coils"/>
    </source>
</evidence>
<feature type="non-terminal residue" evidence="3">
    <location>
        <position position="182"/>
    </location>
</feature>
<feature type="coiled-coil region" evidence="2">
    <location>
        <begin position="20"/>
        <end position="53"/>
    </location>
</feature>
<dbReference type="PANTHER" id="PTHR37298:SF1">
    <property type="entry name" value="UPF0111 PROTEIN YKAA"/>
    <property type="match status" value="1"/>
</dbReference>
<name>A0A381V9W8_9ZZZZ</name>
<dbReference type="PANTHER" id="PTHR37298">
    <property type="entry name" value="UPF0111 PROTEIN YKAA"/>
    <property type="match status" value="1"/>
</dbReference>
<dbReference type="InterPro" id="IPR018445">
    <property type="entry name" value="Put_Phosphate_transp_reg"/>
</dbReference>
<gene>
    <name evidence="3" type="ORF">METZ01_LOCUS89321</name>
</gene>
<dbReference type="InterPro" id="IPR038078">
    <property type="entry name" value="PhoU-like_sf"/>
</dbReference>
<evidence type="ECO:0000313" key="3">
    <source>
        <dbReference type="EMBL" id="SVA36467.1"/>
    </source>
</evidence>
<protein>
    <recommendedName>
        <fullName evidence="4">DUF47 domain-containing protein</fullName>
    </recommendedName>
</protein>
<sequence>MRFSLLPREEIFFKLFRESSANVNEAAKKLLDLMENYENVEEKVAEIKRLEEVGDSIIHRTWTSLRTTFFTPLDRDDIGLLAERLDDVIDSIEEAARYMVEYRIAKPTESARELSRIIVRCSEVLNDATEVLQNRKNNLSELLPLKDLLHTLENEADQVTSKAMAELFEDHCAIDIIKWKEV</sequence>
<comment type="similarity">
    <text evidence="1">Belongs to the UPF0111 family.</text>
</comment>
<proteinExistence type="inferred from homology"/>
<evidence type="ECO:0000256" key="1">
    <source>
        <dbReference type="ARBA" id="ARBA00008591"/>
    </source>
</evidence>
<dbReference type="EMBL" id="UINC01008091">
    <property type="protein sequence ID" value="SVA36467.1"/>
    <property type="molecule type" value="Genomic_DNA"/>
</dbReference>
<dbReference type="InterPro" id="IPR052912">
    <property type="entry name" value="UPF0111_domain"/>
</dbReference>
<evidence type="ECO:0008006" key="4">
    <source>
        <dbReference type="Google" id="ProtNLM"/>
    </source>
</evidence>
<dbReference type="AlphaFoldDB" id="A0A381V9W8"/>
<reference evidence="3" key="1">
    <citation type="submission" date="2018-05" db="EMBL/GenBank/DDBJ databases">
        <authorList>
            <person name="Lanie J.A."/>
            <person name="Ng W.-L."/>
            <person name="Kazmierczak K.M."/>
            <person name="Andrzejewski T.M."/>
            <person name="Davidsen T.M."/>
            <person name="Wayne K.J."/>
            <person name="Tettelin H."/>
            <person name="Glass J.I."/>
            <person name="Rusch D."/>
            <person name="Podicherti R."/>
            <person name="Tsui H.-C.T."/>
            <person name="Winkler M.E."/>
        </authorList>
    </citation>
    <scope>NUCLEOTIDE SEQUENCE</scope>
</reference>
<dbReference type="Pfam" id="PF01865">
    <property type="entry name" value="PhoU_div"/>
    <property type="match status" value="1"/>
</dbReference>
<dbReference type="Gene3D" id="1.20.58.220">
    <property type="entry name" value="Phosphate transport system protein phou homolog 2, domain 2"/>
    <property type="match status" value="1"/>
</dbReference>